<organism evidence="1 2">
    <name type="scientific">Citrus clementina</name>
    <name type="common">Clementine</name>
    <name type="synonym">Citrus deliciosa x Citrus sinensis</name>
    <dbReference type="NCBI Taxonomy" id="85681"/>
    <lineage>
        <taxon>Eukaryota</taxon>
        <taxon>Viridiplantae</taxon>
        <taxon>Streptophyta</taxon>
        <taxon>Embryophyta</taxon>
        <taxon>Tracheophyta</taxon>
        <taxon>Spermatophyta</taxon>
        <taxon>Magnoliopsida</taxon>
        <taxon>eudicotyledons</taxon>
        <taxon>Gunneridae</taxon>
        <taxon>Pentapetalae</taxon>
        <taxon>rosids</taxon>
        <taxon>malvids</taxon>
        <taxon>Sapindales</taxon>
        <taxon>Rutaceae</taxon>
        <taxon>Aurantioideae</taxon>
        <taxon>Citrus</taxon>
    </lineage>
</organism>
<dbReference type="Proteomes" id="UP000030687">
    <property type="component" value="Unassembled WGS sequence"/>
</dbReference>
<dbReference type="PANTHER" id="PTHR46250:SF15">
    <property type="entry name" value="OS01G0523800 PROTEIN"/>
    <property type="match status" value="1"/>
</dbReference>
<protein>
    <submittedName>
        <fullName evidence="1">Uncharacterized protein</fullName>
    </submittedName>
</protein>
<dbReference type="Gramene" id="ESR65423">
    <property type="protein sequence ID" value="ESR65423"/>
    <property type="gene ID" value="CICLE_v10010415mg"/>
</dbReference>
<accession>V4TXT9</accession>
<evidence type="ECO:0000313" key="2">
    <source>
        <dbReference type="Proteomes" id="UP000030687"/>
    </source>
</evidence>
<dbReference type="STRING" id="85681.V4TXT9"/>
<dbReference type="KEGG" id="cic:CICLE_v10010415mg"/>
<proteinExistence type="predicted"/>
<dbReference type="EMBL" id="KI535697">
    <property type="protein sequence ID" value="ESR65423.1"/>
    <property type="molecule type" value="Genomic_DNA"/>
</dbReference>
<keyword evidence="2" id="KW-1185">Reference proteome</keyword>
<dbReference type="InParanoid" id="V4TXT9"/>
<gene>
    <name evidence="1" type="ORF">CICLE_v10010415mg</name>
</gene>
<reference evidence="1 2" key="1">
    <citation type="submission" date="2013-10" db="EMBL/GenBank/DDBJ databases">
        <authorList>
            <consortium name="International Citrus Genome Consortium"/>
            <person name="Jenkins J."/>
            <person name="Schmutz J."/>
            <person name="Prochnik S."/>
            <person name="Rokhsar D."/>
            <person name="Gmitter F."/>
            <person name="Ollitrault P."/>
            <person name="Machado M."/>
            <person name="Talon M."/>
            <person name="Wincker P."/>
            <person name="Jaillon O."/>
            <person name="Morgante M."/>
        </authorList>
    </citation>
    <scope>NUCLEOTIDE SEQUENCE</scope>
    <source>
        <strain evidence="2">cv. Clemenules</strain>
    </source>
</reference>
<evidence type="ECO:0000313" key="1">
    <source>
        <dbReference type="EMBL" id="ESR65423.1"/>
    </source>
</evidence>
<dbReference type="PANTHER" id="PTHR46250">
    <property type="entry name" value="MYB/SANT-LIKE DNA-BINDING DOMAIN PROTEIN-RELATED"/>
    <property type="match status" value="1"/>
</dbReference>
<sequence>MSYLLSMSGFNFDNNKMMILCEKNVFDEFAEVIFELYDRATGANAGNADDDKDEVCEEDNVDVNVGSHLVNEPIMDDFIDDMSLTPQSHVVPQKVENALSSSSTNSIETMIETVAVMVPKIDRLVNVLSTADKDVTNFQVKLYNEMTTIEGLTEDEMYDSTTMMTTKHDLLRVFFTMPNHHRKRYILQMLRHGI</sequence>
<name>V4TXT9_CITCL</name>
<dbReference type="AlphaFoldDB" id="V4TXT9"/>